<dbReference type="GO" id="GO:0005634">
    <property type="term" value="C:nucleus"/>
    <property type="evidence" value="ECO:0007669"/>
    <property type="project" value="UniProtKB-SubCell"/>
</dbReference>
<keyword evidence="5" id="KW-0539">Nucleus</keyword>
<evidence type="ECO:0000256" key="6">
    <source>
        <dbReference type="SAM" id="Coils"/>
    </source>
</evidence>
<dbReference type="EMBL" id="JAVIJP010000016">
    <property type="protein sequence ID" value="KAL3643613.1"/>
    <property type="molecule type" value="Genomic_DNA"/>
</dbReference>
<organism evidence="8 9">
    <name type="scientific">Castilleja foliolosa</name>
    <dbReference type="NCBI Taxonomy" id="1961234"/>
    <lineage>
        <taxon>Eukaryota</taxon>
        <taxon>Viridiplantae</taxon>
        <taxon>Streptophyta</taxon>
        <taxon>Embryophyta</taxon>
        <taxon>Tracheophyta</taxon>
        <taxon>Spermatophyta</taxon>
        <taxon>Magnoliopsida</taxon>
        <taxon>eudicotyledons</taxon>
        <taxon>Gunneridae</taxon>
        <taxon>Pentapetalae</taxon>
        <taxon>asterids</taxon>
        <taxon>lamiids</taxon>
        <taxon>Lamiales</taxon>
        <taxon>Orobanchaceae</taxon>
        <taxon>Pedicularideae</taxon>
        <taxon>Castillejinae</taxon>
        <taxon>Castilleja</taxon>
    </lineage>
</organism>
<evidence type="ECO:0000256" key="1">
    <source>
        <dbReference type="ARBA" id="ARBA00004123"/>
    </source>
</evidence>
<evidence type="ECO:0000259" key="7">
    <source>
        <dbReference type="PROSITE" id="PS50066"/>
    </source>
</evidence>
<dbReference type="InterPro" id="IPR002100">
    <property type="entry name" value="TF_MADSbox"/>
</dbReference>
<evidence type="ECO:0000256" key="4">
    <source>
        <dbReference type="ARBA" id="ARBA00023163"/>
    </source>
</evidence>
<dbReference type="Gene3D" id="3.40.1810.10">
    <property type="entry name" value="Transcription factor, MADS-box"/>
    <property type="match status" value="1"/>
</dbReference>
<dbReference type="InterPro" id="IPR036879">
    <property type="entry name" value="TF_MADSbox_sf"/>
</dbReference>
<dbReference type="PANTHER" id="PTHR11945">
    <property type="entry name" value="MADS BOX PROTEIN"/>
    <property type="match status" value="1"/>
</dbReference>
<keyword evidence="4" id="KW-0804">Transcription</keyword>
<dbReference type="FunFam" id="3.40.1810.10:FF:000006">
    <property type="entry name" value="Agamous-like MADS-box protein AGL62"/>
    <property type="match status" value="1"/>
</dbReference>
<sequence>MAPSQKRKSQGRKKIEIKLIQDENARSVTFSKRRVGLFKKAAELSILCEAQIGLIVFSLSGKAYSFGHPDINSILGRLSNEILMPNLQDPAHNSRARAALIAELKEACDLKNKELENKKRRGKELEASLEGSVLSNEKLSRLDMNELQGFKEKLEKLRDDVQRMTAAKMSDNAGPSMSDRAGPSRPMGVDVVNEQLISDQINPANVDVVAEPSRAKEINLANVEGSPIPADWLKL</sequence>
<dbReference type="AlphaFoldDB" id="A0ABD3DMU5"/>
<evidence type="ECO:0000313" key="9">
    <source>
        <dbReference type="Proteomes" id="UP001632038"/>
    </source>
</evidence>
<keyword evidence="2" id="KW-0805">Transcription regulation</keyword>
<dbReference type="PRINTS" id="PR00404">
    <property type="entry name" value="MADSDOMAIN"/>
</dbReference>
<feature type="domain" description="MADS-box" evidence="7">
    <location>
        <begin position="10"/>
        <end position="70"/>
    </location>
</feature>
<name>A0ABD3DMU5_9LAMI</name>
<proteinExistence type="predicted"/>
<dbReference type="PANTHER" id="PTHR11945:SF776">
    <property type="entry name" value="AGAMOUS-LIKE 50-RELATED"/>
    <property type="match status" value="1"/>
</dbReference>
<protein>
    <recommendedName>
        <fullName evidence="7">MADS-box domain-containing protein</fullName>
    </recommendedName>
</protein>
<reference evidence="9" key="1">
    <citation type="journal article" date="2024" name="IScience">
        <title>Strigolactones Initiate the Formation of Haustorium-like Structures in Castilleja.</title>
        <authorList>
            <person name="Buerger M."/>
            <person name="Peterson D."/>
            <person name="Chory J."/>
        </authorList>
    </citation>
    <scope>NUCLEOTIDE SEQUENCE [LARGE SCALE GENOMIC DNA]</scope>
</reference>
<keyword evidence="6" id="KW-0175">Coiled coil</keyword>
<dbReference type="Proteomes" id="UP001632038">
    <property type="component" value="Unassembled WGS sequence"/>
</dbReference>
<dbReference type="GO" id="GO:0003677">
    <property type="term" value="F:DNA binding"/>
    <property type="evidence" value="ECO:0007669"/>
    <property type="project" value="UniProtKB-KW"/>
</dbReference>
<comment type="caution">
    <text evidence="8">The sequence shown here is derived from an EMBL/GenBank/DDBJ whole genome shotgun (WGS) entry which is preliminary data.</text>
</comment>
<keyword evidence="9" id="KW-1185">Reference proteome</keyword>
<evidence type="ECO:0000256" key="3">
    <source>
        <dbReference type="ARBA" id="ARBA00023125"/>
    </source>
</evidence>
<comment type="subcellular location">
    <subcellularLocation>
        <location evidence="1">Nucleus</location>
    </subcellularLocation>
</comment>
<evidence type="ECO:0000256" key="5">
    <source>
        <dbReference type="ARBA" id="ARBA00023242"/>
    </source>
</evidence>
<dbReference type="SUPFAM" id="SSF55455">
    <property type="entry name" value="SRF-like"/>
    <property type="match status" value="1"/>
</dbReference>
<keyword evidence="3" id="KW-0238">DNA-binding</keyword>
<accession>A0ABD3DMU5</accession>
<dbReference type="InterPro" id="IPR033896">
    <property type="entry name" value="MEF2-like_N"/>
</dbReference>
<dbReference type="PROSITE" id="PS50066">
    <property type="entry name" value="MADS_BOX_2"/>
    <property type="match status" value="1"/>
</dbReference>
<feature type="coiled-coil region" evidence="6">
    <location>
        <begin position="101"/>
        <end position="167"/>
    </location>
</feature>
<evidence type="ECO:0000313" key="8">
    <source>
        <dbReference type="EMBL" id="KAL3643613.1"/>
    </source>
</evidence>
<evidence type="ECO:0000256" key="2">
    <source>
        <dbReference type="ARBA" id="ARBA00023015"/>
    </source>
</evidence>
<dbReference type="CDD" id="cd00265">
    <property type="entry name" value="MADS_MEF2_like"/>
    <property type="match status" value="1"/>
</dbReference>
<gene>
    <name evidence="8" type="ORF">CASFOL_014428</name>
</gene>
<dbReference type="Pfam" id="PF00319">
    <property type="entry name" value="SRF-TF"/>
    <property type="match status" value="1"/>
</dbReference>
<dbReference type="SMART" id="SM00432">
    <property type="entry name" value="MADS"/>
    <property type="match status" value="1"/>
</dbReference>